<dbReference type="PANTHER" id="PTHR13510:SF44">
    <property type="entry name" value="RABENOSYN-5"/>
    <property type="match status" value="1"/>
</dbReference>
<proteinExistence type="predicted"/>
<dbReference type="EMBL" id="JNBR01001431">
    <property type="protein sequence ID" value="OQR87596.1"/>
    <property type="molecule type" value="Genomic_DNA"/>
</dbReference>
<evidence type="ECO:0000313" key="2">
    <source>
        <dbReference type="Proteomes" id="UP000243579"/>
    </source>
</evidence>
<sequence>MDDVYVALAAEMGSALAKAMGTPSACTWLHEKHHRSVFRSVAGPLNVHATATHVHTPFNVAADALLTTSSDRFRAMMHNLSSDFVSGDVLRTVVAPSAEAPNRHVALKTAVFKTDKLFQKDKSFVYLEYVDVVQVGSRRVAFRALQSIATPEDGSNQERSMAPLTGLVFASTPHADQIEVSYLCSLRHDVDASYVISHVEQCFAGVFKHLDEARALPVQLVLPQLQIIDLPEATAKRCHVCARAFLWGTNAACCCKCGQVYALVLPIALLAVKVCGHCMSTQRVQVAAANLPEREAAVCLRCMDSARRKKSQDLVAAPSVDLDGHFGRMQALWTTYELPTKETAYRPPVRKLSFPFRSTSDSLLASFKKRRGSMVDLVCPPIALSRTVSEPGDNNYNLRSVSM</sequence>
<dbReference type="AlphaFoldDB" id="A0A1V9YPA4"/>
<dbReference type="InterPro" id="IPR013083">
    <property type="entry name" value="Znf_RING/FYVE/PHD"/>
</dbReference>
<comment type="caution">
    <text evidence="1">The sequence shown here is derived from an EMBL/GenBank/DDBJ whole genome shotgun (WGS) entry which is preliminary data.</text>
</comment>
<accession>A0A1V9YPA4</accession>
<gene>
    <name evidence="1" type="ORF">ACHHYP_08493</name>
</gene>
<name>A0A1V9YPA4_ACHHY</name>
<dbReference type="InterPro" id="IPR052727">
    <property type="entry name" value="Rab4/Rab5_effector"/>
</dbReference>
<organism evidence="1 2">
    <name type="scientific">Achlya hypogyna</name>
    <name type="common">Oomycete</name>
    <name type="synonym">Protoachlya hypogyna</name>
    <dbReference type="NCBI Taxonomy" id="1202772"/>
    <lineage>
        <taxon>Eukaryota</taxon>
        <taxon>Sar</taxon>
        <taxon>Stramenopiles</taxon>
        <taxon>Oomycota</taxon>
        <taxon>Saprolegniomycetes</taxon>
        <taxon>Saprolegniales</taxon>
        <taxon>Achlyaceae</taxon>
        <taxon>Achlya</taxon>
    </lineage>
</organism>
<dbReference type="PANTHER" id="PTHR13510">
    <property type="entry name" value="FYVE-FINGER-CONTAINING RAB5 EFFECTOR PROTEIN RABENOSYN-5-RELATED"/>
    <property type="match status" value="1"/>
</dbReference>
<protein>
    <recommendedName>
        <fullName evidence="3">FYVE-type domain-containing protein</fullName>
    </recommendedName>
</protein>
<keyword evidence="2" id="KW-1185">Reference proteome</keyword>
<evidence type="ECO:0008006" key="3">
    <source>
        <dbReference type="Google" id="ProtNLM"/>
    </source>
</evidence>
<evidence type="ECO:0000313" key="1">
    <source>
        <dbReference type="EMBL" id="OQR87596.1"/>
    </source>
</evidence>
<dbReference type="OrthoDB" id="64817at2759"/>
<reference evidence="1 2" key="1">
    <citation type="journal article" date="2014" name="Genome Biol. Evol.">
        <title>The secreted proteins of Achlya hypogyna and Thraustotheca clavata identify the ancestral oomycete secretome and reveal gene acquisitions by horizontal gene transfer.</title>
        <authorList>
            <person name="Misner I."/>
            <person name="Blouin N."/>
            <person name="Leonard G."/>
            <person name="Richards T.A."/>
            <person name="Lane C.E."/>
        </authorList>
    </citation>
    <scope>NUCLEOTIDE SEQUENCE [LARGE SCALE GENOMIC DNA]</scope>
    <source>
        <strain evidence="1 2">ATCC 48635</strain>
    </source>
</reference>
<dbReference type="Proteomes" id="UP000243579">
    <property type="component" value="Unassembled WGS sequence"/>
</dbReference>
<dbReference type="Gene3D" id="3.30.40.10">
    <property type="entry name" value="Zinc/RING finger domain, C3HC4 (zinc finger)"/>
    <property type="match status" value="1"/>
</dbReference>